<reference evidence="1" key="1">
    <citation type="submission" date="2020-05" db="EMBL/GenBank/DDBJ databases">
        <title>Sulfur intermediates as new biogeochemical hubs in an aquatic model microbial ecosystem.</title>
        <authorList>
            <person name="Vigneron A."/>
        </authorList>
    </citation>
    <scope>NUCLEOTIDE SEQUENCE</scope>
    <source>
        <strain evidence="1">Bin.250</strain>
    </source>
</reference>
<organism evidence="1 2">
    <name type="scientific">SAR86 cluster bacterium</name>
    <dbReference type="NCBI Taxonomy" id="2030880"/>
    <lineage>
        <taxon>Bacteria</taxon>
        <taxon>Pseudomonadati</taxon>
        <taxon>Pseudomonadota</taxon>
        <taxon>Gammaproteobacteria</taxon>
        <taxon>SAR86 cluster</taxon>
    </lineage>
</organism>
<name>A0A973A8U6_9GAMM</name>
<accession>A0A973A8U6</accession>
<proteinExistence type="predicted"/>
<sequence>MSLFVWPEPATDFVSEVISPEAYQTGYYFVFKGSDILLRFDTAGQWQPMG</sequence>
<dbReference type="AlphaFoldDB" id="A0A973A8U6"/>
<comment type="caution">
    <text evidence="1">The sequence shown here is derived from an EMBL/GenBank/DDBJ whole genome shotgun (WGS) entry which is preliminary data.</text>
</comment>
<dbReference type="Proteomes" id="UP000754644">
    <property type="component" value="Unassembled WGS sequence"/>
</dbReference>
<dbReference type="EMBL" id="JABMOJ010000197">
    <property type="protein sequence ID" value="NQV64772.1"/>
    <property type="molecule type" value="Genomic_DNA"/>
</dbReference>
<gene>
    <name evidence="1" type="ORF">HQ497_05340</name>
</gene>
<evidence type="ECO:0000313" key="1">
    <source>
        <dbReference type="EMBL" id="NQV64772.1"/>
    </source>
</evidence>
<protein>
    <submittedName>
        <fullName evidence="1">Uncharacterized protein</fullName>
    </submittedName>
</protein>
<feature type="non-terminal residue" evidence="1">
    <location>
        <position position="50"/>
    </location>
</feature>
<evidence type="ECO:0000313" key="2">
    <source>
        <dbReference type="Proteomes" id="UP000754644"/>
    </source>
</evidence>